<dbReference type="RefSeq" id="WP_255188268.1">
    <property type="nucleotide sequence ID" value="NZ_CP113517.1"/>
</dbReference>
<organism evidence="3 4">
    <name type="scientific">Methylomonas rapida</name>
    <dbReference type="NCBI Taxonomy" id="2963939"/>
    <lineage>
        <taxon>Bacteria</taxon>
        <taxon>Pseudomonadati</taxon>
        <taxon>Pseudomonadota</taxon>
        <taxon>Gammaproteobacteria</taxon>
        <taxon>Methylococcales</taxon>
        <taxon>Methylococcaceae</taxon>
        <taxon>Methylomonas</taxon>
    </lineage>
</organism>
<evidence type="ECO:0000259" key="2">
    <source>
        <dbReference type="Pfam" id="PF02371"/>
    </source>
</evidence>
<gene>
    <name evidence="3" type="ORF">NM686_012905</name>
</gene>
<dbReference type="Proteomes" id="UP001162780">
    <property type="component" value="Chromosome"/>
</dbReference>
<accession>A0ABY7GRD1</accession>
<name>A0ABY7GRD1_9GAMM</name>
<protein>
    <submittedName>
        <fullName evidence="3">IS110 family transposase</fullName>
    </submittedName>
</protein>
<dbReference type="NCBIfam" id="NF033542">
    <property type="entry name" value="transpos_IS110"/>
    <property type="match status" value="1"/>
</dbReference>
<dbReference type="PANTHER" id="PTHR33055:SF15">
    <property type="entry name" value="TRANSPOSASE-RELATED"/>
    <property type="match status" value="1"/>
</dbReference>
<keyword evidence="4" id="KW-1185">Reference proteome</keyword>
<proteinExistence type="predicted"/>
<sequence>MELTAVYRCVAALDVHQAKLTVCVLYENDLGEVVTEVREFGGFKRDRREMAAWVASFHPELVVMESTGIYWKSPYAALEWYGLNLAVVNARHVKQVPGRKTDINDAQWLAILARSGLLRGGFVPPQHFRDYRLIARQLQKLTGIAAGEKTRLHKLLTDAGIRLSVVISDLSGKSAKAMIQGLLDGETPEQLVAHADPRLKATPDELREALAGELSDCHRFVIRELMAHLDELEARIGRFRQTLLSHLRDYQGILQNLQTIPGIDELSAAMLLVEIGDDMSAFGSADKLASWAGVCPGQNESAGKRKSARTRKGNPYLRRILCEAANAASRTRCRLQDKFKALLIRRGRKRAIFAIAHKLLKIVFLLIQRGDYYRDADTDYEALAVQRNAPRWIKKLIQYGYITP</sequence>
<dbReference type="Pfam" id="PF02371">
    <property type="entry name" value="Transposase_20"/>
    <property type="match status" value="1"/>
</dbReference>
<feature type="domain" description="Transposase IS116/IS110/IS902 C-terminal" evidence="2">
    <location>
        <begin position="255"/>
        <end position="336"/>
    </location>
</feature>
<dbReference type="EMBL" id="CP113517">
    <property type="protein sequence ID" value="WAR47057.1"/>
    <property type="molecule type" value="Genomic_DNA"/>
</dbReference>
<dbReference type="PANTHER" id="PTHR33055">
    <property type="entry name" value="TRANSPOSASE FOR INSERTION SEQUENCE ELEMENT IS1111A"/>
    <property type="match status" value="1"/>
</dbReference>
<reference evidence="3" key="1">
    <citation type="submission" date="2022-11" db="EMBL/GenBank/DDBJ databases">
        <title>Methylomonas rapida sp. nov., Carotenoid-Producing Obligate Methanotrophs with High Growth Characteristics and Biotechnological Potential.</title>
        <authorList>
            <person name="Tikhonova E.N."/>
            <person name="Suleimanov R.Z."/>
            <person name="Miroshnikov K."/>
            <person name="Oshkin I.Y."/>
            <person name="Belova S.E."/>
            <person name="Danilova O.V."/>
            <person name="Ashikhmin A."/>
            <person name="Konopkin A."/>
            <person name="But S.Y."/>
            <person name="Khmelenina V.N."/>
            <person name="Kuznetsov N."/>
            <person name="Pimenov N.V."/>
            <person name="Dedysh S.N."/>
        </authorList>
    </citation>
    <scope>NUCLEOTIDE SEQUENCE</scope>
    <source>
        <strain evidence="3">MP1</strain>
    </source>
</reference>
<evidence type="ECO:0000313" key="3">
    <source>
        <dbReference type="EMBL" id="WAR47057.1"/>
    </source>
</evidence>
<dbReference type="InterPro" id="IPR002525">
    <property type="entry name" value="Transp_IS110-like_N"/>
</dbReference>
<dbReference type="InterPro" id="IPR003346">
    <property type="entry name" value="Transposase_20"/>
</dbReference>
<dbReference type="InterPro" id="IPR047650">
    <property type="entry name" value="Transpos_IS110"/>
</dbReference>
<dbReference type="Pfam" id="PF01548">
    <property type="entry name" value="DEDD_Tnp_IS110"/>
    <property type="match status" value="1"/>
</dbReference>
<feature type="domain" description="Transposase IS110-like N-terminal" evidence="1">
    <location>
        <begin position="12"/>
        <end position="158"/>
    </location>
</feature>
<evidence type="ECO:0000259" key="1">
    <source>
        <dbReference type="Pfam" id="PF01548"/>
    </source>
</evidence>
<evidence type="ECO:0000313" key="4">
    <source>
        <dbReference type="Proteomes" id="UP001162780"/>
    </source>
</evidence>